<dbReference type="InterPro" id="IPR053305">
    <property type="entry name" value="Folate-binding_rcpt-like"/>
</dbReference>
<dbReference type="PANTHER" id="PTHR37390">
    <property type="entry name" value="OS02G0592500 PROTEIN"/>
    <property type="match status" value="1"/>
</dbReference>
<evidence type="ECO:0000256" key="2">
    <source>
        <dbReference type="ARBA" id="ARBA00023157"/>
    </source>
</evidence>
<dbReference type="STRING" id="71139.A0A059B6W0"/>
<dbReference type="OMA" id="CKDAYFS"/>
<feature type="region of interest" description="Disordered" evidence="3">
    <location>
        <begin position="1"/>
        <end position="21"/>
    </location>
</feature>
<keyword evidence="2" id="KW-1015">Disulfide bond</keyword>
<name>A0A059B6W0_EUCGR</name>
<dbReference type="AlphaFoldDB" id="A0A059B6W0"/>
<organism evidence="6">
    <name type="scientific">Eucalyptus grandis</name>
    <name type="common">Flooded gum</name>
    <dbReference type="NCBI Taxonomy" id="71139"/>
    <lineage>
        <taxon>Eukaryota</taxon>
        <taxon>Viridiplantae</taxon>
        <taxon>Streptophyta</taxon>
        <taxon>Embryophyta</taxon>
        <taxon>Tracheophyta</taxon>
        <taxon>Spermatophyta</taxon>
        <taxon>Magnoliopsida</taxon>
        <taxon>eudicotyledons</taxon>
        <taxon>Gunneridae</taxon>
        <taxon>Pentapetalae</taxon>
        <taxon>rosids</taxon>
        <taxon>malvids</taxon>
        <taxon>Myrtales</taxon>
        <taxon>Myrtaceae</taxon>
        <taxon>Myrtoideae</taxon>
        <taxon>Eucalypteae</taxon>
        <taxon>Eucalyptus</taxon>
    </lineage>
</organism>
<keyword evidence="1" id="KW-0732">Signal</keyword>
<evidence type="ECO:0000256" key="4">
    <source>
        <dbReference type="SAM" id="Phobius"/>
    </source>
</evidence>
<accession>A0A059B6W0</accession>
<dbReference type="Pfam" id="PF03024">
    <property type="entry name" value="Folate_rec"/>
    <property type="match status" value="1"/>
</dbReference>
<keyword evidence="4" id="KW-1133">Transmembrane helix</keyword>
<feature type="domain" description="Folate receptor-like" evidence="5">
    <location>
        <begin position="120"/>
        <end position="237"/>
    </location>
</feature>
<keyword evidence="4" id="KW-0472">Membrane</keyword>
<evidence type="ECO:0000256" key="3">
    <source>
        <dbReference type="SAM" id="MobiDB-lite"/>
    </source>
</evidence>
<gene>
    <name evidence="6" type="ORF">EUGRSUZ_H04546</name>
</gene>
<dbReference type="EMBL" id="KK198760">
    <property type="protein sequence ID" value="KCW61863.1"/>
    <property type="molecule type" value="Genomic_DNA"/>
</dbReference>
<proteinExistence type="predicted"/>
<evidence type="ECO:0000259" key="5">
    <source>
        <dbReference type="Pfam" id="PF03024"/>
    </source>
</evidence>
<evidence type="ECO:0000313" key="6">
    <source>
        <dbReference type="EMBL" id="KCW61863.1"/>
    </source>
</evidence>
<dbReference type="Gramene" id="KCW61863">
    <property type="protein sequence ID" value="KCW61863"/>
    <property type="gene ID" value="EUGRSUZ_H04546"/>
</dbReference>
<dbReference type="PANTHER" id="PTHR37390:SF1">
    <property type="entry name" value="FOLATE-BINDING PROTEIN 1"/>
    <property type="match status" value="1"/>
</dbReference>
<dbReference type="EMBL" id="KK198760">
    <property type="protein sequence ID" value="KCW61862.1"/>
    <property type="molecule type" value="Genomic_DNA"/>
</dbReference>
<dbReference type="Gramene" id="KCW61862">
    <property type="protein sequence ID" value="KCW61862"/>
    <property type="gene ID" value="EUGRSUZ_H04546"/>
</dbReference>
<keyword evidence="4" id="KW-0812">Transmembrane</keyword>
<sequence>MTSSANHGNKKPGPSTHPSSVSVLCIAPAHSREPWKLGSSRRLLRPVRLLPLESSADSPSGAMRVSDSLAVTKLALSIGLLFLSSFDAARPPDGVCVSKGGRFPPFASEGKPPGKVGRGSKGLTLCRVFRKKTCCDVSQTHPALIATRRLTLKGEASEECVQLWELLECSICDPNVGVQPGPPLICASLCDKIFQACSNAYFSMDPKTQVLAPCGVNEVICARASECVSNGTELCLAAGFSVKLDDDRYVGSEEAHCYGGQASLDSISSSWKTADSEMPQESDDHQRLGGMPFSKTVFWAVGGMVLTGGLLVISRRRSNSHYQKIAAIQRSARRLEAQANQKSFNSRSKKGKGG</sequence>
<dbReference type="InterPro" id="IPR018143">
    <property type="entry name" value="Folate_rcpt-like"/>
</dbReference>
<reference evidence="6" key="1">
    <citation type="submission" date="2013-07" db="EMBL/GenBank/DDBJ databases">
        <title>The genome of Eucalyptus grandis.</title>
        <authorList>
            <person name="Schmutz J."/>
            <person name="Hayes R."/>
            <person name="Myburg A."/>
            <person name="Tuskan G."/>
            <person name="Grattapaglia D."/>
            <person name="Rokhsar D.S."/>
        </authorList>
    </citation>
    <scope>NUCLEOTIDE SEQUENCE</scope>
    <source>
        <tissue evidence="6">Leaf extractions</tissue>
    </source>
</reference>
<dbReference type="eggNOG" id="ENOG502QTR3">
    <property type="taxonomic scope" value="Eukaryota"/>
</dbReference>
<protein>
    <recommendedName>
        <fullName evidence="5">Folate receptor-like domain-containing protein</fullName>
    </recommendedName>
</protein>
<evidence type="ECO:0000256" key="1">
    <source>
        <dbReference type="ARBA" id="ARBA00022729"/>
    </source>
</evidence>
<feature type="transmembrane region" description="Helical" evidence="4">
    <location>
        <begin position="296"/>
        <end position="314"/>
    </location>
</feature>